<dbReference type="Proteomes" id="UP001420932">
    <property type="component" value="Unassembled WGS sequence"/>
</dbReference>
<feature type="compositionally biased region" description="Basic and acidic residues" evidence="1">
    <location>
        <begin position="45"/>
        <end position="54"/>
    </location>
</feature>
<evidence type="ECO:0000313" key="2">
    <source>
        <dbReference type="EMBL" id="KAK9169916.1"/>
    </source>
</evidence>
<evidence type="ECO:0000313" key="3">
    <source>
        <dbReference type="Proteomes" id="UP001420932"/>
    </source>
</evidence>
<reference evidence="2 3" key="1">
    <citation type="submission" date="2024-01" db="EMBL/GenBank/DDBJ databases">
        <title>Genome assemblies of Stephania.</title>
        <authorList>
            <person name="Yang L."/>
        </authorList>
    </citation>
    <scope>NUCLEOTIDE SEQUENCE [LARGE SCALE GENOMIC DNA]</scope>
    <source>
        <strain evidence="2">YNDBR</strain>
        <tissue evidence="2">Leaf</tissue>
    </source>
</reference>
<proteinExistence type="predicted"/>
<protein>
    <submittedName>
        <fullName evidence="2">Uncharacterized protein</fullName>
    </submittedName>
</protein>
<gene>
    <name evidence="2" type="ORF">Syun_002056</name>
</gene>
<dbReference type="AlphaFoldDB" id="A0AAP0QBH6"/>
<feature type="region of interest" description="Disordered" evidence="1">
    <location>
        <begin position="45"/>
        <end position="66"/>
    </location>
</feature>
<keyword evidence="3" id="KW-1185">Reference proteome</keyword>
<dbReference type="EMBL" id="JBBNAF010000001">
    <property type="protein sequence ID" value="KAK9169916.1"/>
    <property type="molecule type" value="Genomic_DNA"/>
</dbReference>
<organism evidence="2 3">
    <name type="scientific">Stephania yunnanensis</name>
    <dbReference type="NCBI Taxonomy" id="152371"/>
    <lineage>
        <taxon>Eukaryota</taxon>
        <taxon>Viridiplantae</taxon>
        <taxon>Streptophyta</taxon>
        <taxon>Embryophyta</taxon>
        <taxon>Tracheophyta</taxon>
        <taxon>Spermatophyta</taxon>
        <taxon>Magnoliopsida</taxon>
        <taxon>Ranunculales</taxon>
        <taxon>Menispermaceae</taxon>
        <taxon>Menispermoideae</taxon>
        <taxon>Cissampelideae</taxon>
        <taxon>Stephania</taxon>
    </lineage>
</organism>
<sequence length="230" mass="26181">MGIAFLGTSVEIKYIDNGVEGDEGLDGESEENEVNFISHESFEEKVKVRDHAEGEPSGEGVSIDDHVVRDLTEENVKDRSGVEELWATLMEHGTGGEDIMGEVGPMEQPSTDVFMETRFNQVDNMLCEQSLIVKFVDQLDKKVKKFTDVLTKSAGDASYDLNLLYRDMETMLISAQDLVEKTNQPKKVVSDFMEQFDALLGKYEEQLRQMEMHKKWKRAWKPGHIDLDRP</sequence>
<accession>A0AAP0QBH6</accession>
<name>A0AAP0QBH6_9MAGN</name>
<evidence type="ECO:0000256" key="1">
    <source>
        <dbReference type="SAM" id="MobiDB-lite"/>
    </source>
</evidence>
<comment type="caution">
    <text evidence="2">The sequence shown here is derived from an EMBL/GenBank/DDBJ whole genome shotgun (WGS) entry which is preliminary data.</text>
</comment>